<dbReference type="InterPro" id="IPR011605">
    <property type="entry name" value="NusB_fam"/>
</dbReference>
<dbReference type="AlphaFoldDB" id="A0A1G1WFA1"/>
<keyword evidence="2 6" id="KW-0889">Transcription antitermination</keyword>
<keyword evidence="5 6" id="KW-0804">Transcription</keyword>
<dbReference type="Proteomes" id="UP000177588">
    <property type="component" value="Unassembled WGS sequence"/>
</dbReference>
<dbReference type="InterPro" id="IPR006027">
    <property type="entry name" value="NusB_RsmB_TIM44"/>
</dbReference>
<dbReference type="GO" id="GO:0031564">
    <property type="term" value="P:transcription antitermination"/>
    <property type="evidence" value="ECO:0007669"/>
    <property type="project" value="UniProtKB-KW"/>
</dbReference>
<gene>
    <name evidence="6" type="primary">nusB</name>
    <name evidence="9" type="ORF">A2Z24_01205</name>
</gene>
<dbReference type="PANTHER" id="PTHR11078">
    <property type="entry name" value="N UTILIZATION SUBSTANCE PROTEIN B-RELATED"/>
    <property type="match status" value="1"/>
</dbReference>
<keyword evidence="3 6" id="KW-0694">RNA-binding</keyword>
<evidence type="ECO:0000259" key="8">
    <source>
        <dbReference type="Pfam" id="PF01029"/>
    </source>
</evidence>
<comment type="similarity">
    <text evidence="1 6">Belongs to the NusB family.</text>
</comment>
<dbReference type="HAMAP" id="MF_00073">
    <property type="entry name" value="NusB"/>
    <property type="match status" value="1"/>
</dbReference>
<feature type="compositionally biased region" description="Basic residues" evidence="7">
    <location>
        <begin position="162"/>
        <end position="180"/>
    </location>
</feature>
<dbReference type="PANTHER" id="PTHR11078:SF3">
    <property type="entry name" value="ANTITERMINATION NUSB DOMAIN-CONTAINING PROTEIN"/>
    <property type="match status" value="1"/>
</dbReference>
<dbReference type="Pfam" id="PF01029">
    <property type="entry name" value="NusB"/>
    <property type="match status" value="1"/>
</dbReference>
<dbReference type="InterPro" id="IPR035926">
    <property type="entry name" value="NusB-like_sf"/>
</dbReference>
<evidence type="ECO:0000256" key="3">
    <source>
        <dbReference type="ARBA" id="ARBA00022884"/>
    </source>
</evidence>
<reference evidence="9 10" key="1">
    <citation type="journal article" date="2016" name="Nat. Commun.">
        <title>Thousands of microbial genomes shed light on interconnected biogeochemical processes in an aquifer system.</title>
        <authorList>
            <person name="Anantharaman K."/>
            <person name="Brown C.T."/>
            <person name="Hug L.A."/>
            <person name="Sharon I."/>
            <person name="Castelle C.J."/>
            <person name="Probst A.J."/>
            <person name="Thomas B.C."/>
            <person name="Singh A."/>
            <person name="Wilkins M.J."/>
            <person name="Karaoz U."/>
            <person name="Brodie E.L."/>
            <person name="Williams K.H."/>
            <person name="Hubbard S.S."/>
            <person name="Banfield J.F."/>
        </authorList>
    </citation>
    <scope>NUCLEOTIDE SEQUENCE [LARGE SCALE GENOMIC DNA]</scope>
</reference>
<evidence type="ECO:0000256" key="1">
    <source>
        <dbReference type="ARBA" id="ARBA00005952"/>
    </source>
</evidence>
<evidence type="ECO:0000256" key="4">
    <source>
        <dbReference type="ARBA" id="ARBA00023015"/>
    </source>
</evidence>
<evidence type="ECO:0000256" key="7">
    <source>
        <dbReference type="SAM" id="MobiDB-lite"/>
    </source>
</evidence>
<name>A0A1G1WFA1_9BACT</name>
<proteinExistence type="inferred from homology"/>
<comment type="caution">
    <text evidence="9">The sequence shown here is derived from an EMBL/GenBank/DDBJ whole genome shotgun (WGS) entry which is preliminary data.</text>
</comment>
<feature type="region of interest" description="Disordered" evidence="7">
    <location>
        <begin position="147"/>
        <end position="180"/>
    </location>
</feature>
<evidence type="ECO:0000313" key="10">
    <source>
        <dbReference type="Proteomes" id="UP000177588"/>
    </source>
</evidence>
<dbReference type="STRING" id="1802597.A2Z24_01205"/>
<evidence type="ECO:0000313" key="9">
    <source>
        <dbReference type="EMBL" id="OGY26383.1"/>
    </source>
</evidence>
<accession>A0A1G1WFA1</accession>
<keyword evidence="4 6" id="KW-0805">Transcription regulation</keyword>
<dbReference type="NCBIfam" id="TIGR01951">
    <property type="entry name" value="nusB"/>
    <property type="match status" value="1"/>
</dbReference>
<dbReference type="Gene3D" id="1.10.940.10">
    <property type="entry name" value="NusB-like"/>
    <property type="match status" value="1"/>
</dbReference>
<dbReference type="GO" id="GO:0005829">
    <property type="term" value="C:cytosol"/>
    <property type="evidence" value="ECO:0007669"/>
    <property type="project" value="TreeGrafter"/>
</dbReference>
<feature type="compositionally biased region" description="Basic and acidic residues" evidence="7">
    <location>
        <begin position="147"/>
        <end position="157"/>
    </location>
</feature>
<dbReference type="GO" id="GO:0003723">
    <property type="term" value="F:RNA binding"/>
    <property type="evidence" value="ECO:0007669"/>
    <property type="project" value="UniProtKB-UniRule"/>
</dbReference>
<dbReference type="SUPFAM" id="SSF48013">
    <property type="entry name" value="NusB-like"/>
    <property type="match status" value="1"/>
</dbReference>
<dbReference type="GO" id="GO:0006353">
    <property type="term" value="P:DNA-templated transcription termination"/>
    <property type="evidence" value="ECO:0007669"/>
    <property type="project" value="UniProtKB-UniRule"/>
</dbReference>
<evidence type="ECO:0000256" key="2">
    <source>
        <dbReference type="ARBA" id="ARBA00022814"/>
    </source>
</evidence>
<protein>
    <recommendedName>
        <fullName evidence="6">Transcription antitermination protein NusB</fullName>
    </recommendedName>
    <alternativeName>
        <fullName evidence="6">Antitermination factor NusB</fullName>
    </alternativeName>
</protein>
<evidence type="ECO:0000256" key="5">
    <source>
        <dbReference type="ARBA" id="ARBA00023163"/>
    </source>
</evidence>
<evidence type="ECO:0000256" key="6">
    <source>
        <dbReference type="HAMAP-Rule" id="MF_00073"/>
    </source>
</evidence>
<comment type="function">
    <text evidence="6">Involved in transcription antitermination. Required for transcription of ribosomal RNA (rRNA) genes. Binds specifically to the boxA antiterminator sequence of the ribosomal RNA (rrn) operons.</text>
</comment>
<dbReference type="EMBL" id="MHCT01000008">
    <property type="protein sequence ID" value="OGY26383.1"/>
    <property type="molecule type" value="Genomic_DNA"/>
</dbReference>
<sequence length="180" mass="20483">MKQKSDPRHQARITSLQALFEWSYNSTDVEKIVRRDVREYVQVDPQKEERPVEVDDALAVFISKGVTDNLDTIDKIIETSAPEWPLSQIAKVDLEILRIAIFELYIARNVPPKVAIDEAVELAKEFGGENSSKFVNGVLGTVVKQMLPEEERGKEAPSVKSSKVRKTGIKKNIKKERHRE</sequence>
<feature type="domain" description="NusB/RsmB/TIM44" evidence="8">
    <location>
        <begin position="9"/>
        <end position="144"/>
    </location>
</feature>
<organism evidence="9 10">
    <name type="scientific">Candidatus Woykebacteria bacterium RBG_16_44_10</name>
    <dbReference type="NCBI Taxonomy" id="1802597"/>
    <lineage>
        <taxon>Bacteria</taxon>
        <taxon>Candidatus Woykeibacteriota</taxon>
    </lineage>
</organism>